<dbReference type="SMART" id="SM00870">
    <property type="entry name" value="Asparaginase"/>
    <property type="match status" value="1"/>
</dbReference>
<comment type="caution">
    <text evidence="11">The sequence shown here is derived from an EMBL/GenBank/DDBJ whole genome shotgun (WGS) entry which is preliminary data.</text>
</comment>
<feature type="active site" evidence="6">
    <location>
        <position position="126"/>
    </location>
</feature>
<dbReference type="PIRSF" id="PIRSF001220">
    <property type="entry name" value="L-ASNase_gatD"/>
    <property type="match status" value="1"/>
</dbReference>
<evidence type="ECO:0000313" key="12">
    <source>
        <dbReference type="Proteomes" id="UP000575083"/>
    </source>
</evidence>
<protein>
    <submittedName>
        <fullName evidence="11">L-asparaginase type II</fullName>
    </submittedName>
</protein>
<dbReference type="InterPro" id="IPR020827">
    <property type="entry name" value="Asparaginase/glutaminase_AS1"/>
</dbReference>
<dbReference type="InterPro" id="IPR040919">
    <property type="entry name" value="Asparaginase_C"/>
</dbReference>
<dbReference type="Proteomes" id="UP000575083">
    <property type="component" value="Unassembled WGS sequence"/>
</dbReference>
<feature type="active site" evidence="5">
    <location>
        <position position="42"/>
    </location>
</feature>
<dbReference type="PROSITE" id="PS51732">
    <property type="entry name" value="ASN_GLN_ASE_3"/>
    <property type="match status" value="1"/>
</dbReference>
<dbReference type="GO" id="GO:0006528">
    <property type="term" value="P:asparagine metabolic process"/>
    <property type="evidence" value="ECO:0007669"/>
    <property type="project" value="InterPro"/>
</dbReference>
<dbReference type="Pfam" id="PF17763">
    <property type="entry name" value="Asparaginase_C"/>
    <property type="match status" value="1"/>
</dbReference>
<dbReference type="InterPro" id="IPR006034">
    <property type="entry name" value="Asparaginase/glutaminase-like"/>
</dbReference>
<dbReference type="InterPro" id="IPR036152">
    <property type="entry name" value="Asp/glu_Ase-like_sf"/>
</dbReference>
<dbReference type="InterPro" id="IPR027475">
    <property type="entry name" value="Asparaginase/glutaminase_AS2"/>
</dbReference>
<dbReference type="PANTHER" id="PTHR11707:SF28">
    <property type="entry name" value="60 KDA LYSOPHOSPHOLIPASE"/>
    <property type="match status" value="1"/>
</dbReference>
<keyword evidence="2" id="KW-0378">Hydrolase</keyword>
<dbReference type="NCBIfam" id="TIGR00520">
    <property type="entry name" value="asnASE_II"/>
    <property type="match status" value="1"/>
</dbReference>
<dbReference type="PIRSF" id="PIRSF500176">
    <property type="entry name" value="L_ASNase"/>
    <property type="match status" value="1"/>
</dbReference>
<dbReference type="Gene3D" id="3.40.50.40">
    <property type="match status" value="1"/>
</dbReference>
<feature type="domain" description="Asparaginase/glutaminase C-terminal" evidence="10">
    <location>
        <begin position="250"/>
        <end position="358"/>
    </location>
</feature>
<evidence type="ECO:0000256" key="8">
    <source>
        <dbReference type="SAM" id="SignalP"/>
    </source>
</evidence>
<dbReference type="Gene3D" id="3.40.50.1170">
    <property type="entry name" value="L-asparaginase, N-terminal domain"/>
    <property type="match status" value="1"/>
</dbReference>
<dbReference type="Pfam" id="PF00710">
    <property type="entry name" value="Asparaginase"/>
    <property type="match status" value="1"/>
</dbReference>
<evidence type="ECO:0000256" key="2">
    <source>
        <dbReference type="ARBA" id="ARBA00022801"/>
    </source>
</evidence>
<dbReference type="InterPro" id="IPR004550">
    <property type="entry name" value="AsnASE_II"/>
</dbReference>
<dbReference type="SUPFAM" id="SSF53774">
    <property type="entry name" value="Glutaminase/Asparaginase"/>
    <property type="match status" value="1"/>
</dbReference>
<reference evidence="11 12" key="1">
    <citation type="submission" date="2020-08" db="EMBL/GenBank/DDBJ databases">
        <title>Functional genomics of gut bacteria from endangered species of beetles.</title>
        <authorList>
            <person name="Carlos-Shanley C."/>
        </authorList>
    </citation>
    <scope>NUCLEOTIDE SEQUENCE [LARGE SCALE GENOMIC DNA]</scope>
    <source>
        <strain evidence="11 12">S00198</strain>
    </source>
</reference>
<feature type="chain" id="PRO_5031262077" evidence="8">
    <location>
        <begin position="26"/>
        <end position="361"/>
    </location>
</feature>
<evidence type="ECO:0000313" key="11">
    <source>
        <dbReference type="EMBL" id="MBB6561782.1"/>
    </source>
</evidence>
<dbReference type="PANTHER" id="PTHR11707">
    <property type="entry name" value="L-ASPARAGINASE"/>
    <property type="match status" value="1"/>
</dbReference>
<evidence type="ECO:0000256" key="7">
    <source>
        <dbReference type="RuleBase" id="RU004456"/>
    </source>
</evidence>
<evidence type="ECO:0000256" key="3">
    <source>
        <dbReference type="PIRSR" id="PIRSR001220-1"/>
    </source>
</evidence>
<sequence>MPLEKLAATVLCAATLTIGAAPAWAQQPAPKANVAILATGGTIASRGANSLALTDYGQSVGLQPVAIQALVTAVPEIQKFANITGEQLFNVGSSKLSIDNWLALAKRTNALLATKEVDGVVITHGTDTLEETAYFLNLVVKTHKPVVLVGSMRPSTGMSADGPLNLVNAVALAASPAARGRGVMVSMNDVISSAFGVMKTNTTNAATFKSPDGGELGYMQNSEPFFIASPAKRHTLDSEFDIGPLQSLPRVDINYTTLGSDGVLIDAAVAAGARGIVNAGTGHANMPHATMASLVTAQQKGVAIVTGSRVMTGIVTPTSEFTKAGFASAMMHSPQKARILLMLALTKTNDPKEIQRIFNEY</sequence>
<dbReference type="AlphaFoldDB" id="A0A7X0UAZ1"/>
<comment type="similarity">
    <text evidence="1 7">Belongs to the asparaginase 1 family.</text>
</comment>
<feature type="signal peptide" evidence="8">
    <location>
        <begin position="1"/>
        <end position="25"/>
    </location>
</feature>
<evidence type="ECO:0000259" key="10">
    <source>
        <dbReference type="Pfam" id="PF17763"/>
    </source>
</evidence>
<evidence type="ECO:0000256" key="5">
    <source>
        <dbReference type="PROSITE-ProRule" id="PRU10099"/>
    </source>
</evidence>
<evidence type="ECO:0000256" key="1">
    <source>
        <dbReference type="ARBA" id="ARBA00010518"/>
    </source>
</evidence>
<keyword evidence="8" id="KW-0732">Signal</keyword>
<evidence type="ECO:0000256" key="4">
    <source>
        <dbReference type="PIRSR" id="PIRSR001220-2"/>
    </source>
</evidence>
<gene>
    <name evidence="11" type="ORF">HNP48_004476</name>
</gene>
<dbReference type="FunFam" id="3.40.50.1170:FF:000001">
    <property type="entry name" value="L-asparaginase 2"/>
    <property type="match status" value="1"/>
</dbReference>
<dbReference type="RefSeq" id="WP_184861139.1">
    <property type="nucleotide sequence ID" value="NZ_JACHLK010000009.1"/>
</dbReference>
<organism evidence="11 12">
    <name type="scientific">Acidovorax soli</name>
    <dbReference type="NCBI Taxonomy" id="592050"/>
    <lineage>
        <taxon>Bacteria</taxon>
        <taxon>Pseudomonadati</taxon>
        <taxon>Pseudomonadota</taxon>
        <taxon>Betaproteobacteria</taxon>
        <taxon>Burkholderiales</taxon>
        <taxon>Comamonadaceae</taxon>
        <taxon>Acidovorax</taxon>
    </lineage>
</organism>
<dbReference type="PROSITE" id="PS00144">
    <property type="entry name" value="ASN_GLN_ASE_1"/>
    <property type="match status" value="1"/>
</dbReference>
<evidence type="ECO:0000259" key="9">
    <source>
        <dbReference type="Pfam" id="PF00710"/>
    </source>
</evidence>
<dbReference type="PRINTS" id="PR00139">
    <property type="entry name" value="ASNGLNASE"/>
</dbReference>
<feature type="active site" description="O-isoaspartyl threonine intermediate" evidence="3">
    <location>
        <position position="42"/>
    </location>
</feature>
<accession>A0A7X0UAZ1</accession>
<dbReference type="InterPro" id="IPR027474">
    <property type="entry name" value="L-asparaginase_N"/>
</dbReference>
<dbReference type="CDD" id="cd08964">
    <property type="entry name" value="L-asparaginase_II"/>
    <property type="match status" value="1"/>
</dbReference>
<dbReference type="PROSITE" id="PS00917">
    <property type="entry name" value="ASN_GLN_ASE_2"/>
    <property type="match status" value="1"/>
</dbReference>
<dbReference type="InterPro" id="IPR027473">
    <property type="entry name" value="L-asparaginase_C"/>
</dbReference>
<name>A0A7X0UAZ1_9BURK</name>
<evidence type="ECO:0000256" key="6">
    <source>
        <dbReference type="PROSITE-ProRule" id="PRU10100"/>
    </source>
</evidence>
<dbReference type="InterPro" id="IPR037152">
    <property type="entry name" value="L-asparaginase_N_sf"/>
</dbReference>
<keyword evidence="12" id="KW-1185">Reference proteome</keyword>
<proteinExistence type="inferred from homology"/>
<feature type="binding site" evidence="4">
    <location>
        <position position="93"/>
    </location>
    <ligand>
        <name>substrate</name>
    </ligand>
</feature>
<feature type="domain" description="L-asparaginase N-terminal" evidence="9">
    <location>
        <begin position="33"/>
        <end position="227"/>
    </location>
</feature>
<dbReference type="EMBL" id="JACHLK010000009">
    <property type="protein sequence ID" value="MBB6561782.1"/>
    <property type="molecule type" value="Genomic_DNA"/>
</dbReference>
<dbReference type="GO" id="GO:0004067">
    <property type="term" value="F:asparaginase activity"/>
    <property type="evidence" value="ECO:0007669"/>
    <property type="project" value="UniProtKB-UniRule"/>
</dbReference>
<feature type="binding site" evidence="4">
    <location>
        <begin position="126"/>
        <end position="127"/>
    </location>
    <ligand>
        <name>substrate</name>
    </ligand>
</feature>